<accession>A0A8J6ZU20</accession>
<sequence length="51" mass="5740">MVFSFFIFRFDKFADHGYSRLPTSGLDYYYSTTEIGKNSTVVTLSSTVGEG</sequence>
<reference evidence="1" key="1">
    <citation type="submission" date="2020-10" db="EMBL/GenBank/DDBJ databases">
        <authorList>
            <person name="Castelo-Branco R."/>
            <person name="Eusebio N."/>
            <person name="Adriana R."/>
            <person name="Vieira A."/>
            <person name="Brugerolle De Fraissinette N."/>
            <person name="Rezende De Castro R."/>
            <person name="Schneider M.P."/>
            <person name="Vasconcelos V."/>
            <person name="Leao P.N."/>
        </authorList>
    </citation>
    <scope>NUCLEOTIDE SEQUENCE</scope>
    <source>
        <strain evidence="1">LEGE 12446</strain>
    </source>
</reference>
<name>A0A8J6ZU20_DESMC</name>
<proteinExistence type="predicted"/>
<evidence type="ECO:0000313" key="1">
    <source>
        <dbReference type="EMBL" id="MBE9021529.1"/>
    </source>
</evidence>
<dbReference type="RefSeq" id="WP_190876578.1">
    <property type="nucleotide sequence ID" value="NZ_JADEXS020000001.1"/>
</dbReference>
<evidence type="ECO:0000313" key="2">
    <source>
        <dbReference type="Proteomes" id="UP000622533"/>
    </source>
</evidence>
<dbReference type="AlphaFoldDB" id="A0A8J6ZU20"/>
<keyword evidence="2" id="KW-1185">Reference proteome</keyword>
<dbReference type="EMBL" id="JADEXS010000026">
    <property type="protein sequence ID" value="MBE9021529.1"/>
    <property type="molecule type" value="Genomic_DNA"/>
</dbReference>
<dbReference type="Proteomes" id="UP000622533">
    <property type="component" value="Unassembled WGS sequence"/>
</dbReference>
<gene>
    <name evidence="1" type="ORF">IQ276_03345</name>
</gene>
<protein>
    <submittedName>
        <fullName evidence="1">Uncharacterized protein</fullName>
    </submittedName>
</protein>
<organism evidence="1 2">
    <name type="scientific">Desmonostoc muscorum LEGE 12446</name>
    <dbReference type="NCBI Taxonomy" id="1828758"/>
    <lineage>
        <taxon>Bacteria</taxon>
        <taxon>Bacillati</taxon>
        <taxon>Cyanobacteriota</taxon>
        <taxon>Cyanophyceae</taxon>
        <taxon>Nostocales</taxon>
        <taxon>Nostocaceae</taxon>
        <taxon>Desmonostoc</taxon>
    </lineage>
</organism>
<comment type="caution">
    <text evidence="1">The sequence shown here is derived from an EMBL/GenBank/DDBJ whole genome shotgun (WGS) entry which is preliminary data.</text>
</comment>